<organism evidence="2 3">
    <name type="scientific">Sclerotinia nivalis</name>
    <dbReference type="NCBI Taxonomy" id="352851"/>
    <lineage>
        <taxon>Eukaryota</taxon>
        <taxon>Fungi</taxon>
        <taxon>Dikarya</taxon>
        <taxon>Ascomycota</taxon>
        <taxon>Pezizomycotina</taxon>
        <taxon>Leotiomycetes</taxon>
        <taxon>Helotiales</taxon>
        <taxon>Sclerotiniaceae</taxon>
        <taxon>Sclerotinia</taxon>
    </lineage>
</organism>
<dbReference type="AlphaFoldDB" id="A0A9X0AF27"/>
<protein>
    <recommendedName>
        <fullName evidence="1">Methyltransferase type 11 domain-containing protein</fullName>
    </recommendedName>
</protein>
<evidence type="ECO:0000259" key="1">
    <source>
        <dbReference type="Pfam" id="PF08241"/>
    </source>
</evidence>
<gene>
    <name evidence="2" type="ORF">OCU04_009390</name>
</gene>
<reference evidence="2" key="1">
    <citation type="submission" date="2022-11" db="EMBL/GenBank/DDBJ databases">
        <title>Genome Resource of Sclerotinia nivalis Strain SnTB1, a Plant Pathogen Isolated from American Ginseng.</title>
        <authorList>
            <person name="Fan S."/>
        </authorList>
    </citation>
    <scope>NUCLEOTIDE SEQUENCE</scope>
    <source>
        <strain evidence="2">SnTB1</strain>
    </source>
</reference>
<dbReference type="EMBL" id="JAPEIS010000011">
    <property type="protein sequence ID" value="KAJ8061580.1"/>
    <property type="molecule type" value="Genomic_DNA"/>
</dbReference>
<comment type="caution">
    <text evidence="2">The sequence shown here is derived from an EMBL/GenBank/DDBJ whole genome shotgun (WGS) entry which is preliminary data.</text>
</comment>
<dbReference type="SUPFAM" id="SSF53335">
    <property type="entry name" value="S-adenosyl-L-methionine-dependent methyltransferases"/>
    <property type="match status" value="1"/>
</dbReference>
<dbReference type="Gene3D" id="3.40.50.150">
    <property type="entry name" value="Vaccinia Virus protein VP39"/>
    <property type="match status" value="1"/>
</dbReference>
<accession>A0A9X0AF27</accession>
<name>A0A9X0AF27_9HELO</name>
<evidence type="ECO:0000313" key="3">
    <source>
        <dbReference type="Proteomes" id="UP001152300"/>
    </source>
</evidence>
<proteinExistence type="predicted"/>
<dbReference type="Pfam" id="PF08241">
    <property type="entry name" value="Methyltransf_11"/>
    <property type="match status" value="1"/>
</dbReference>
<dbReference type="InterPro" id="IPR029063">
    <property type="entry name" value="SAM-dependent_MTases_sf"/>
</dbReference>
<dbReference type="Proteomes" id="UP001152300">
    <property type="component" value="Unassembled WGS sequence"/>
</dbReference>
<sequence>MVEHMEHVITAEKWTGAKAKIIDAQATGLPDNSYTHVFMNLGFQTIPHTLKSLQEYVRILRPNGVFASTIWEHLGWIEVMQDATATIPGAPKYPQRAVIMKFLSDGAWENRAWVIETLKKQGLMNAKAVVHPLSMK</sequence>
<dbReference type="InterPro" id="IPR013216">
    <property type="entry name" value="Methyltransf_11"/>
</dbReference>
<keyword evidence="3" id="KW-1185">Reference proteome</keyword>
<feature type="domain" description="Methyltransferase type 11" evidence="1">
    <location>
        <begin position="19"/>
        <end position="67"/>
    </location>
</feature>
<evidence type="ECO:0000313" key="2">
    <source>
        <dbReference type="EMBL" id="KAJ8061580.1"/>
    </source>
</evidence>
<dbReference type="OrthoDB" id="2013972at2759"/>
<dbReference type="GO" id="GO:0008757">
    <property type="term" value="F:S-adenosylmethionine-dependent methyltransferase activity"/>
    <property type="evidence" value="ECO:0007669"/>
    <property type="project" value="InterPro"/>
</dbReference>